<accession>A0ACB8A0Z8</accession>
<comment type="caution">
    <text evidence="1">The sequence shown here is derived from an EMBL/GenBank/DDBJ whole genome shotgun (WGS) entry which is preliminary data.</text>
</comment>
<name>A0ACB8A0Z8_9AGAM</name>
<dbReference type="EMBL" id="MU267988">
    <property type="protein sequence ID" value="KAH7906678.1"/>
    <property type="molecule type" value="Genomic_DNA"/>
</dbReference>
<keyword evidence="2" id="KW-1185">Reference proteome</keyword>
<evidence type="ECO:0000313" key="1">
    <source>
        <dbReference type="EMBL" id="KAH7906678.1"/>
    </source>
</evidence>
<gene>
    <name evidence="1" type="ORF">BJ138DRAFT_607496</name>
</gene>
<proteinExistence type="predicted"/>
<sequence>MSVAMFLLRNLCNQTRLLPTRRLAIIRMDFLFWGIFELAILLLAVMKVFYHDHRSRIFLIMRNDIFYVLCILLISLFNIVIITDISYIYVTSAITLQIAVQSVFTSRLLFSLRQIMQQQRHQVVGSNVRSTEPSSAPSIEMLPVVSALARAPFPGPS</sequence>
<dbReference type="Proteomes" id="UP000790377">
    <property type="component" value="Unassembled WGS sequence"/>
</dbReference>
<reference evidence="1" key="1">
    <citation type="journal article" date="2021" name="New Phytol.">
        <title>Evolutionary innovations through gain and loss of genes in the ectomycorrhizal Boletales.</title>
        <authorList>
            <person name="Wu G."/>
            <person name="Miyauchi S."/>
            <person name="Morin E."/>
            <person name="Kuo A."/>
            <person name="Drula E."/>
            <person name="Varga T."/>
            <person name="Kohler A."/>
            <person name="Feng B."/>
            <person name="Cao Y."/>
            <person name="Lipzen A."/>
            <person name="Daum C."/>
            <person name="Hundley H."/>
            <person name="Pangilinan J."/>
            <person name="Johnson J."/>
            <person name="Barry K."/>
            <person name="LaButti K."/>
            <person name="Ng V."/>
            <person name="Ahrendt S."/>
            <person name="Min B."/>
            <person name="Choi I.G."/>
            <person name="Park H."/>
            <person name="Plett J.M."/>
            <person name="Magnuson J."/>
            <person name="Spatafora J.W."/>
            <person name="Nagy L.G."/>
            <person name="Henrissat B."/>
            <person name="Grigoriev I.V."/>
            <person name="Yang Z.L."/>
            <person name="Xu J."/>
            <person name="Martin F.M."/>
        </authorList>
    </citation>
    <scope>NUCLEOTIDE SEQUENCE</scope>
    <source>
        <strain evidence="1">ATCC 28755</strain>
    </source>
</reference>
<evidence type="ECO:0000313" key="2">
    <source>
        <dbReference type="Proteomes" id="UP000790377"/>
    </source>
</evidence>
<organism evidence="1 2">
    <name type="scientific">Hygrophoropsis aurantiaca</name>
    <dbReference type="NCBI Taxonomy" id="72124"/>
    <lineage>
        <taxon>Eukaryota</taxon>
        <taxon>Fungi</taxon>
        <taxon>Dikarya</taxon>
        <taxon>Basidiomycota</taxon>
        <taxon>Agaricomycotina</taxon>
        <taxon>Agaricomycetes</taxon>
        <taxon>Agaricomycetidae</taxon>
        <taxon>Boletales</taxon>
        <taxon>Coniophorineae</taxon>
        <taxon>Hygrophoropsidaceae</taxon>
        <taxon>Hygrophoropsis</taxon>
    </lineage>
</organism>
<protein>
    <submittedName>
        <fullName evidence="1">Uncharacterized protein</fullName>
    </submittedName>
</protein>